<dbReference type="KEGG" id="cat:CA2559_04745"/>
<protein>
    <recommendedName>
        <fullName evidence="1">NAD(P)-binding domain-containing protein</fullName>
    </recommendedName>
</protein>
<organism evidence="2 3">
    <name type="scientific">Croceibacter atlanticus (strain ATCC BAA-628 / JCM 21780 / CIP 108009 / IAM 15332 / KCTC 12090 / HTCC2559)</name>
    <dbReference type="NCBI Taxonomy" id="216432"/>
    <lineage>
        <taxon>Bacteria</taxon>
        <taxon>Pseudomonadati</taxon>
        <taxon>Bacteroidota</taxon>
        <taxon>Flavobacteriia</taxon>
        <taxon>Flavobacteriales</taxon>
        <taxon>Flavobacteriaceae</taxon>
        <taxon>Croceibacter</taxon>
    </lineage>
</organism>
<dbReference type="PANTHER" id="PTHR48079">
    <property type="entry name" value="PROTEIN YEEZ"/>
    <property type="match status" value="1"/>
</dbReference>
<feature type="domain" description="NAD(P)-binding" evidence="1">
    <location>
        <begin position="9"/>
        <end position="186"/>
    </location>
</feature>
<dbReference type="InterPro" id="IPR051783">
    <property type="entry name" value="NAD(P)-dependent_oxidoreduct"/>
</dbReference>
<dbReference type="OrthoDB" id="9815856at2"/>
<dbReference type="eggNOG" id="COG0451">
    <property type="taxonomic scope" value="Bacteria"/>
</dbReference>
<dbReference type="SUPFAM" id="SSF51735">
    <property type="entry name" value="NAD(P)-binding Rossmann-fold domains"/>
    <property type="match status" value="1"/>
</dbReference>
<dbReference type="HOGENOM" id="CLU_007383_11_1_10"/>
<dbReference type="Gene3D" id="3.40.50.720">
    <property type="entry name" value="NAD(P)-binding Rossmann-like Domain"/>
    <property type="match status" value="1"/>
</dbReference>
<dbReference type="AlphaFoldDB" id="A3U721"/>
<gene>
    <name evidence="2" type="ordered locus">CA2559_04745</name>
</gene>
<keyword evidence="3" id="KW-1185">Reference proteome</keyword>
<dbReference type="GeneID" id="89452739"/>
<dbReference type="InterPro" id="IPR036291">
    <property type="entry name" value="NAD(P)-bd_dom_sf"/>
</dbReference>
<dbReference type="InterPro" id="IPR016040">
    <property type="entry name" value="NAD(P)-bd_dom"/>
</dbReference>
<sequence>MNKTISILGTGWLGLPLGKKLLDQGYTVKGSTTTKENLKLLSEVGIVPFNIELNEHNIDGDILEFLKDTETLVMAFPPRLRKQPELNYASKIAHFMSVLKESDVKNLLYVSTTSVFEDEEADEDGFKVITEETEPNGISKKARKLIEGETLVKQAKEFNTTIVRFGGLIGGDRHPAISLSGKTDLKNPEAPVNLIHQEDAVNILNLIINKGVFGETFHAVNPIHQTRKNYYQFKAEAMDLVKPQFDEESVSKGKVIYSQKLNTLLGFEFNKEL</sequence>
<evidence type="ECO:0000259" key="1">
    <source>
        <dbReference type="Pfam" id="PF13460"/>
    </source>
</evidence>
<dbReference type="EMBL" id="CP002046">
    <property type="protein sequence ID" value="EAP88038.1"/>
    <property type="molecule type" value="Genomic_DNA"/>
</dbReference>
<dbReference type="GO" id="GO:0004029">
    <property type="term" value="F:aldehyde dehydrogenase (NAD+) activity"/>
    <property type="evidence" value="ECO:0007669"/>
    <property type="project" value="TreeGrafter"/>
</dbReference>
<evidence type="ECO:0000313" key="2">
    <source>
        <dbReference type="EMBL" id="EAP88038.1"/>
    </source>
</evidence>
<reference evidence="2 3" key="1">
    <citation type="journal article" date="2010" name="J. Bacteriol.">
        <title>The complete genome sequence of Croceibacter atlanticus HTCC2559T.</title>
        <authorList>
            <person name="Oh H.M."/>
            <person name="Kang I."/>
            <person name="Ferriera S."/>
            <person name="Giovannoni S.J."/>
            <person name="Cho J.C."/>
        </authorList>
    </citation>
    <scope>NUCLEOTIDE SEQUENCE [LARGE SCALE GENOMIC DNA]</scope>
    <source>
        <strain evidence="3">ATCC BAA-628 / HTCC2559 / KCTC 12090</strain>
    </source>
</reference>
<dbReference type="GO" id="GO:0005737">
    <property type="term" value="C:cytoplasm"/>
    <property type="evidence" value="ECO:0007669"/>
    <property type="project" value="TreeGrafter"/>
</dbReference>
<dbReference type="Pfam" id="PF13460">
    <property type="entry name" value="NAD_binding_10"/>
    <property type="match status" value="1"/>
</dbReference>
<proteinExistence type="predicted"/>
<dbReference type="PANTHER" id="PTHR48079:SF6">
    <property type="entry name" value="NAD(P)-BINDING DOMAIN-CONTAINING PROTEIN-RELATED"/>
    <property type="match status" value="1"/>
</dbReference>
<dbReference type="RefSeq" id="WP_013186714.1">
    <property type="nucleotide sequence ID" value="NC_014230.1"/>
</dbReference>
<accession>A3U721</accession>
<dbReference type="STRING" id="216432.CA2559_04745"/>
<name>A3U721_CROAH</name>
<dbReference type="Proteomes" id="UP000002297">
    <property type="component" value="Chromosome"/>
</dbReference>
<evidence type="ECO:0000313" key="3">
    <source>
        <dbReference type="Proteomes" id="UP000002297"/>
    </source>
</evidence>